<protein>
    <recommendedName>
        <fullName evidence="3">CGNR zinc finger domain-containing protein</fullName>
    </recommendedName>
</protein>
<reference evidence="1 2" key="1">
    <citation type="submission" date="2016-10" db="EMBL/GenBank/DDBJ databases">
        <authorList>
            <person name="de Groot N.N."/>
        </authorList>
    </citation>
    <scope>NUCLEOTIDE SEQUENCE [LARGE SCALE GENOMIC DNA]</scope>
    <source>
        <strain evidence="1 2">DSM 18979</strain>
    </source>
</reference>
<dbReference type="AlphaFoldDB" id="A0A1I0AXR3"/>
<dbReference type="RefSeq" id="WP_090440546.1">
    <property type="nucleotide sequence ID" value="NZ_FOHU01000003.1"/>
</dbReference>
<dbReference type="SUPFAM" id="SSF160904">
    <property type="entry name" value="Jann2411-like"/>
    <property type="match status" value="1"/>
</dbReference>
<dbReference type="InterPro" id="IPR023286">
    <property type="entry name" value="ABATE_dom_sf"/>
</dbReference>
<sequence length="301" mass="34972">MEGRIALVGSFATDWIKYDNYQFKTTEKGETYILPTEDAVFSMYNPFNVAEDLLLDLIQMGDKALMLEGQENSEELKKELLIFAKKYGLFGFISSSVYNRNVIGESSMLMIENNPITKEKVMEGKEYIYKFIPFVEDGEVEFREYRNYVDVVKREDAPKFYGKRPIVMDLIFSRFYSEEIHWILGFAKMISTHFNQLLMYRKSSSYLTEQVTILAGKFRTEKIGFTINQLDKTIISWEFDSLKSTIETIYGFAVTDETTLVDRCKHCNNAFIATNLRAKYCSPACRNRANVQKSRENAAKK</sequence>
<keyword evidence="2" id="KW-1185">Reference proteome</keyword>
<evidence type="ECO:0000313" key="1">
    <source>
        <dbReference type="EMBL" id="SES99185.1"/>
    </source>
</evidence>
<gene>
    <name evidence="1" type="ORF">SAMN05660297_01120</name>
</gene>
<proteinExistence type="predicted"/>
<dbReference type="STRING" id="426128.SAMN05660297_01120"/>
<accession>A0A1I0AXR3</accession>
<name>A0A1I0AXR3_9FIRM</name>
<dbReference type="EMBL" id="FOHU01000003">
    <property type="protein sequence ID" value="SES99185.1"/>
    <property type="molecule type" value="Genomic_DNA"/>
</dbReference>
<dbReference type="Proteomes" id="UP000199568">
    <property type="component" value="Unassembled WGS sequence"/>
</dbReference>
<organism evidence="1 2">
    <name type="scientific">Natronincola peptidivorans</name>
    <dbReference type="NCBI Taxonomy" id="426128"/>
    <lineage>
        <taxon>Bacteria</taxon>
        <taxon>Bacillati</taxon>
        <taxon>Bacillota</taxon>
        <taxon>Clostridia</taxon>
        <taxon>Peptostreptococcales</taxon>
        <taxon>Natronincolaceae</taxon>
        <taxon>Natronincola</taxon>
    </lineage>
</organism>
<dbReference type="Gene3D" id="1.10.3300.10">
    <property type="entry name" value="Jann2411-like domain"/>
    <property type="match status" value="1"/>
</dbReference>
<dbReference type="OrthoDB" id="1747893at2"/>
<evidence type="ECO:0000313" key="2">
    <source>
        <dbReference type="Proteomes" id="UP000199568"/>
    </source>
</evidence>
<evidence type="ECO:0008006" key="3">
    <source>
        <dbReference type="Google" id="ProtNLM"/>
    </source>
</evidence>